<dbReference type="EMBL" id="BARS01021118">
    <property type="protein sequence ID" value="GAG13752.1"/>
    <property type="molecule type" value="Genomic_DNA"/>
</dbReference>
<dbReference type="AlphaFoldDB" id="X0VRG8"/>
<organism evidence="1">
    <name type="scientific">marine sediment metagenome</name>
    <dbReference type="NCBI Taxonomy" id="412755"/>
    <lineage>
        <taxon>unclassified sequences</taxon>
        <taxon>metagenomes</taxon>
        <taxon>ecological metagenomes</taxon>
    </lineage>
</organism>
<protein>
    <submittedName>
        <fullName evidence="1">Uncharacterized protein</fullName>
    </submittedName>
</protein>
<proteinExistence type="predicted"/>
<reference evidence="1" key="1">
    <citation type="journal article" date="2014" name="Front. Microbiol.">
        <title>High frequency of phylogenetically diverse reductive dehalogenase-homologous genes in deep subseafloor sedimentary metagenomes.</title>
        <authorList>
            <person name="Kawai M."/>
            <person name="Futagami T."/>
            <person name="Toyoda A."/>
            <person name="Takaki Y."/>
            <person name="Nishi S."/>
            <person name="Hori S."/>
            <person name="Arai W."/>
            <person name="Tsubouchi T."/>
            <person name="Morono Y."/>
            <person name="Uchiyama I."/>
            <person name="Ito T."/>
            <person name="Fujiyama A."/>
            <person name="Inagaki F."/>
            <person name="Takami H."/>
        </authorList>
    </citation>
    <scope>NUCLEOTIDE SEQUENCE</scope>
    <source>
        <strain evidence="1">Expedition CK06-06</strain>
    </source>
</reference>
<name>X0VRG8_9ZZZZ</name>
<comment type="caution">
    <text evidence="1">The sequence shown here is derived from an EMBL/GenBank/DDBJ whole genome shotgun (WGS) entry which is preliminary data.</text>
</comment>
<evidence type="ECO:0000313" key="1">
    <source>
        <dbReference type="EMBL" id="GAG13752.1"/>
    </source>
</evidence>
<gene>
    <name evidence="1" type="ORF">S01H1_33969</name>
</gene>
<accession>X0VRG8</accession>
<sequence length="162" mass="17741">MTKSGNGKKTGKKAIVMKEKTRTAIELRKAGASYQSIADQLGYADPSGAYRAVSRGLDTLVKEPAEELRTVQYERLNHMLISLWPRVQGGELAAMDRALGIMDRMSRLFGIEAPNLNLHKHQSDVIVIDGTKADYIDALKRARQATSATIIEAQAIEATASQ</sequence>